<evidence type="ECO:0000313" key="4">
    <source>
        <dbReference type="Proteomes" id="UP000077266"/>
    </source>
</evidence>
<organism evidence="3 4">
    <name type="scientific">Exidia glandulosa HHB12029</name>
    <dbReference type="NCBI Taxonomy" id="1314781"/>
    <lineage>
        <taxon>Eukaryota</taxon>
        <taxon>Fungi</taxon>
        <taxon>Dikarya</taxon>
        <taxon>Basidiomycota</taxon>
        <taxon>Agaricomycotina</taxon>
        <taxon>Agaricomycetes</taxon>
        <taxon>Auriculariales</taxon>
        <taxon>Exidiaceae</taxon>
        <taxon>Exidia</taxon>
    </lineage>
</organism>
<proteinExistence type="predicted"/>
<dbReference type="Proteomes" id="UP000077266">
    <property type="component" value="Unassembled WGS sequence"/>
</dbReference>
<feature type="transmembrane region" description="Helical" evidence="2">
    <location>
        <begin position="43"/>
        <end position="68"/>
    </location>
</feature>
<keyword evidence="2" id="KW-0812">Transmembrane</keyword>
<feature type="compositionally biased region" description="Basic and acidic residues" evidence="1">
    <location>
        <begin position="100"/>
        <end position="118"/>
    </location>
</feature>
<dbReference type="AlphaFoldDB" id="A0A166AZC6"/>
<keyword evidence="2" id="KW-1133">Transmembrane helix</keyword>
<dbReference type="EMBL" id="KV425942">
    <property type="protein sequence ID" value="KZV96489.1"/>
    <property type="molecule type" value="Genomic_DNA"/>
</dbReference>
<evidence type="ECO:0000256" key="2">
    <source>
        <dbReference type="SAM" id="Phobius"/>
    </source>
</evidence>
<dbReference type="InParanoid" id="A0A166AZC6"/>
<name>A0A166AZC6_EXIGL</name>
<evidence type="ECO:0000313" key="3">
    <source>
        <dbReference type="EMBL" id="KZV96489.1"/>
    </source>
</evidence>
<protein>
    <submittedName>
        <fullName evidence="3">Uncharacterized protein</fullName>
    </submittedName>
</protein>
<accession>A0A166AZC6</accession>
<keyword evidence="4" id="KW-1185">Reference proteome</keyword>
<sequence>MPAHTHLWRTQEGIATLTTYSAAPTQSQSASNPLSEEPVIDQIFMYGAFAMIGVAVIIVLIASVRALVRICRRKSTPAEPEVEERQYSSVVHVVIASKPSTRDSGTDASPRSDTDSLDEIFKPYCTEREFNDDVFWAKRKEDEALDTLPHLPDSRLATSHP</sequence>
<reference evidence="3 4" key="1">
    <citation type="journal article" date="2016" name="Mol. Biol. Evol.">
        <title>Comparative Genomics of Early-Diverging Mushroom-Forming Fungi Provides Insights into the Origins of Lignocellulose Decay Capabilities.</title>
        <authorList>
            <person name="Nagy L.G."/>
            <person name="Riley R."/>
            <person name="Tritt A."/>
            <person name="Adam C."/>
            <person name="Daum C."/>
            <person name="Floudas D."/>
            <person name="Sun H."/>
            <person name="Yadav J.S."/>
            <person name="Pangilinan J."/>
            <person name="Larsson K.H."/>
            <person name="Matsuura K."/>
            <person name="Barry K."/>
            <person name="Labutti K."/>
            <person name="Kuo R."/>
            <person name="Ohm R.A."/>
            <person name="Bhattacharya S.S."/>
            <person name="Shirouzu T."/>
            <person name="Yoshinaga Y."/>
            <person name="Martin F.M."/>
            <person name="Grigoriev I.V."/>
            <person name="Hibbett D.S."/>
        </authorList>
    </citation>
    <scope>NUCLEOTIDE SEQUENCE [LARGE SCALE GENOMIC DNA]</scope>
    <source>
        <strain evidence="3 4">HHB12029</strain>
    </source>
</reference>
<keyword evidence="2" id="KW-0472">Membrane</keyword>
<feature type="region of interest" description="Disordered" evidence="1">
    <location>
        <begin position="98"/>
        <end position="118"/>
    </location>
</feature>
<dbReference type="OrthoDB" id="10647417at2759"/>
<gene>
    <name evidence="3" type="ORF">EXIGLDRAFT_833576</name>
</gene>
<evidence type="ECO:0000256" key="1">
    <source>
        <dbReference type="SAM" id="MobiDB-lite"/>
    </source>
</evidence>